<accession>A0ABV4R209</accession>
<proteinExistence type="predicted"/>
<keyword evidence="2" id="KW-1185">Reference proteome</keyword>
<organism evidence="1 2">
    <name type="scientific">Actinomadura chokoriensis</name>
    <dbReference type="NCBI Taxonomy" id="454156"/>
    <lineage>
        <taxon>Bacteria</taxon>
        <taxon>Bacillati</taxon>
        <taxon>Actinomycetota</taxon>
        <taxon>Actinomycetes</taxon>
        <taxon>Streptosporangiales</taxon>
        <taxon>Thermomonosporaceae</taxon>
        <taxon>Actinomadura</taxon>
    </lineage>
</organism>
<gene>
    <name evidence="1" type="ORF">SM436_24885</name>
</gene>
<dbReference type="EMBL" id="JAXCEH010000018">
    <property type="protein sequence ID" value="MFA1556931.1"/>
    <property type="molecule type" value="Genomic_DNA"/>
</dbReference>
<sequence length="176" mass="18945">MRPDDDLPERPVPVKPPPPVKVLHQVMRSAAQEINAARGHREAGAAHQRFCTLATDIALVRHQMRGFLDRQEEQLRAAGLDGQADLLATLDRKLVKALEGAGVQIIDPVGEPFRAVADHIDVRGGAPGDEETLVVGRTLSPGLRLDDGELIRPAQVILGTETAPAHSHSHGEGNSR</sequence>
<dbReference type="RefSeq" id="WP_371943682.1">
    <property type="nucleotide sequence ID" value="NZ_JAXCEH010000018.1"/>
</dbReference>
<comment type="caution">
    <text evidence="1">The sequence shown here is derived from an EMBL/GenBank/DDBJ whole genome shotgun (WGS) entry which is preliminary data.</text>
</comment>
<protein>
    <recommendedName>
        <fullName evidence="3">Nucleotide exchange factor GrpE</fullName>
    </recommendedName>
</protein>
<reference evidence="1 2" key="1">
    <citation type="submission" date="2023-11" db="EMBL/GenBank/DDBJ databases">
        <title>Actinomadura monticuli sp. nov., isolated from volcanic ash.</title>
        <authorList>
            <person name="Lee S.D."/>
            <person name="Yang H."/>
            <person name="Kim I.S."/>
        </authorList>
    </citation>
    <scope>NUCLEOTIDE SEQUENCE [LARGE SCALE GENOMIC DNA]</scope>
    <source>
        <strain evidence="1 2">DSM 45346</strain>
    </source>
</reference>
<evidence type="ECO:0000313" key="1">
    <source>
        <dbReference type="EMBL" id="MFA1556931.1"/>
    </source>
</evidence>
<name>A0ABV4R209_9ACTN</name>
<evidence type="ECO:0008006" key="3">
    <source>
        <dbReference type="Google" id="ProtNLM"/>
    </source>
</evidence>
<dbReference type="Proteomes" id="UP001569904">
    <property type="component" value="Unassembled WGS sequence"/>
</dbReference>
<evidence type="ECO:0000313" key="2">
    <source>
        <dbReference type="Proteomes" id="UP001569904"/>
    </source>
</evidence>